<evidence type="ECO:0000256" key="1">
    <source>
        <dbReference type="ARBA" id="ARBA00004155"/>
    </source>
</evidence>
<keyword evidence="6" id="KW-0677">Repeat</keyword>
<dbReference type="OrthoDB" id="75720at2759"/>
<dbReference type="Pfam" id="PF04193">
    <property type="entry name" value="PQ-loop"/>
    <property type="match status" value="2"/>
</dbReference>
<dbReference type="InterPro" id="IPR006603">
    <property type="entry name" value="PQ-loop_rpt"/>
</dbReference>
<reference evidence="19 20" key="1">
    <citation type="journal article" date="2015" name="Genome Biol.">
        <title>Comparative genomics of Steinernema reveals deeply conserved gene regulatory networks.</title>
        <authorList>
            <person name="Dillman A.R."/>
            <person name="Macchietto M."/>
            <person name="Porter C.F."/>
            <person name="Rogers A."/>
            <person name="Williams B."/>
            <person name="Antoshechkin I."/>
            <person name="Lee M.M."/>
            <person name="Goodwin Z."/>
            <person name="Lu X."/>
            <person name="Lewis E.E."/>
            <person name="Goodrich-Blair H."/>
            <person name="Stock S.P."/>
            <person name="Adams B.J."/>
            <person name="Sternberg P.W."/>
            <person name="Mortazavi A."/>
        </authorList>
    </citation>
    <scope>NUCLEOTIDE SEQUENCE [LARGE SCALE GENOMIC DNA]</scope>
    <source>
        <strain evidence="19 20">ALL</strain>
    </source>
</reference>
<dbReference type="FunFam" id="1.20.1280.290:FF:000016">
    <property type="entry name" value="Cystinosin homolog"/>
    <property type="match status" value="1"/>
</dbReference>
<evidence type="ECO:0000313" key="19">
    <source>
        <dbReference type="EMBL" id="TMS35712.1"/>
    </source>
</evidence>
<keyword evidence="4" id="KW-0813">Transport</keyword>
<dbReference type="SMART" id="SM00679">
    <property type="entry name" value="CTNS"/>
    <property type="match status" value="2"/>
</dbReference>
<keyword evidence="18" id="KW-0732">Signal</keyword>
<keyword evidence="5 17" id="KW-0812">Transmembrane</keyword>
<reference evidence="19 20" key="2">
    <citation type="journal article" date="2019" name="G3 (Bethesda)">
        <title>Hybrid Assembly of the Genome of the Entomopathogenic Nematode Steinernema carpocapsae Identifies the X-Chromosome.</title>
        <authorList>
            <person name="Serra L."/>
            <person name="Macchietto M."/>
            <person name="Macias-Munoz A."/>
            <person name="McGill C.J."/>
            <person name="Rodriguez I.M."/>
            <person name="Rodriguez B."/>
            <person name="Murad R."/>
            <person name="Mortazavi A."/>
        </authorList>
    </citation>
    <scope>NUCLEOTIDE SEQUENCE [LARGE SCALE GENOMIC DNA]</scope>
    <source>
        <strain evidence="19 20">ALL</strain>
    </source>
</reference>
<feature type="signal peptide" evidence="18">
    <location>
        <begin position="1"/>
        <end position="19"/>
    </location>
</feature>
<dbReference type="FunFam" id="1.20.1280.290:FF:000023">
    <property type="entry name" value="Cystinosin homolog"/>
    <property type="match status" value="1"/>
</dbReference>
<sequence length="416" mass="45842">MARSVAFAVFALLLAGSVAQKASLRPNDQQLTVEVGQTKHVSFHAEGDLEGDLVVFFSHTGNIDIPQNATIFASNKTGTIEVTGITVTSLTYVKVTGCRYETGSQDSECPLNTEDSFVVVKVVHSNALSIVIIVVGWTYFVAWSISFYPQIYLNFKRTSVVGLNFDFLLLNIIGFTCYTVYNVLMYFDSYIQSLYHQEHARSLNPVLLNDVVFAVHALFACIVTAVQCFLYERGTQRISWTCIGLSSVFGLFSVISLLLSIISVFSWLQFINNLSYVKMAVTLCKYVPQAALNYRRKSTIGWSIGNVLLDFTGGTLDICQMVLQALNTDDWTGFSGNPVKFGLGLVSIVFDVLFMIQHYCLYRHVKVNDAIYEGINNSPTSSTTLSRGGNEAVNGEPESADYGANASTIPVRPTPP</sequence>
<dbReference type="STRING" id="34508.A0A4U8UR91"/>
<evidence type="ECO:0000256" key="4">
    <source>
        <dbReference type="ARBA" id="ARBA00022448"/>
    </source>
</evidence>
<dbReference type="PANTHER" id="PTHR13131">
    <property type="entry name" value="CYSTINOSIN"/>
    <property type="match status" value="1"/>
</dbReference>
<feature type="chain" id="PRO_5020743522" description="Cystinosin homolog" evidence="18">
    <location>
        <begin position="20"/>
        <end position="416"/>
    </location>
</feature>
<dbReference type="Gene3D" id="1.20.1280.290">
    <property type="match status" value="2"/>
</dbReference>
<keyword evidence="7" id="KW-0769">Symport</keyword>
<evidence type="ECO:0000256" key="7">
    <source>
        <dbReference type="ARBA" id="ARBA00022847"/>
    </source>
</evidence>
<comment type="caution">
    <text evidence="19">The sequence shown here is derived from an EMBL/GenBank/DDBJ whole genome shotgun (WGS) entry which is preliminary data.</text>
</comment>
<proteinExistence type="inferred from homology"/>
<evidence type="ECO:0000256" key="6">
    <source>
        <dbReference type="ARBA" id="ARBA00022737"/>
    </source>
</evidence>
<organism evidence="19 20">
    <name type="scientific">Steinernema carpocapsae</name>
    <name type="common">Entomopathogenic nematode</name>
    <dbReference type="NCBI Taxonomy" id="34508"/>
    <lineage>
        <taxon>Eukaryota</taxon>
        <taxon>Metazoa</taxon>
        <taxon>Ecdysozoa</taxon>
        <taxon>Nematoda</taxon>
        <taxon>Chromadorea</taxon>
        <taxon>Rhabditida</taxon>
        <taxon>Tylenchina</taxon>
        <taxon>Panagrolaimomorpha</taxon>
        <taxon>Strongyloidoidea</taxon>
        <taxon>Steinernematidae</taxon>
        <taxon>Steinernema</taxon>
    </lineage>
</organism>
<keyword evidence="11" id="KW-0458">Lysosome</keyword>
<comment type="function">
    <text evidence="14">Cystine/H(+) symporter that mediates export of cystine, the oxidized dimer of cysteine, from lysosomes. May play a role in the degradation of engulfed apoptotic cells.</text>
</comment>
<feature type="transmembrane region" description="Helical" evidence="17">
    <location>
        <begin position="341"/>
        <end position="362"/>
    </location>
</feature>
<keyword evidence="9 17" id="KW-0472">Membrane</keyword>
<protein>
    <recommendedName>
        <fullName evidence="15">Cystinosin homolog</fullName>
    </recommendedName>
</protein>
<evidence type="ECO:0000256" key="12">
    <source>
        <dbReference type="ARBA" id="ARBA00023329"/>
    </source>
</evidence>
<keyword evidence="12" id="KW-0968">Cytoplasmic vesicle</keyword>
<evidence type="ECO:0000256" key="5">
    <source>
        <dbReference type="ARBA" id="ARBA00022692"/>
    </source>
</evidence>
<feature type="transmembrane region" description="Helical" evidence="17">
    <location>
        <begin position="211"/>
        <end position="231"/>
    </location>
</feature>
<keyword evidence="8 17" id="KW-1133">Transmembrane helix</keyword>
<dbReference type="Proteomes" id="UP000298663">
    <property type="component" value="Unassembled WGS sequence"/>
</dbReference>
<accession>A0A4U8UR91</accession>
<dbReference type="GO" id="GO:0015293">
    <property type="term" value="F:symporter activity"/>
    <property type="evidence" value="ECO:0007669"/>
    <property type="project" value="UniProtKB-KW"/>
</dbReference>
<evidence type="ECO:0000256" key="9">
    <source>
        <dbReference type="ARBA" id="ARBA00023136"/>
    </source>
</evidence>
<keyword evidence="10" id="KW-0325">Glycoprotein</keyword>
<dbReference type="PANTHER" id="PTHR13131:SF5">
    <property type="entry name" value="CYSTINOSIN"/>
    <property type="match status" value="1"/>
</dbReference>
<evidence type="ECO:0000256" key="3">
    <source>
        <dbReference type="ARBA" id="ARBA00006855"/>
    </source>
</evidence>
<dbReference type="GO" id="GO:0005765">
    <property type="term" value="C:lysosomal membrane"/>
    <property type="evidence" value="ECO:0007669"/>
    <property type="project" value="UniProtKB-SubCell"/>
</dbReference>
<dbReference type="InterPro" id="IPR005282">
    <property type="entry name" value="LC_transporter"/>
</dbReference>
<evidence type="ECO:0000256" key="10">
    <source>
        <dbReference type="ARBA" id="ARBA00023180"/>
    </source>
</evidence>
<comment type="catalytic activity">
    <reaction evidence="13">
        <text>L-cystine(out) + H(+)(out) = L-cystine(in) + H(+)(in)</text>
        <dbReference type="Rhea" id="RHEA:66172"/>
        <dbReference type="ChEBI" id="CHEBI:15378"/>
        <dbReference type="ChEBI" id="CHEBI:35491"/>
    </reaction>
    <physiologicalReaction direction="left-to-right" evidence="13">
        <dbReference type="Rhea" id="RHEA:66173"/>
    </physiologicalReaction>
</comment>
<evidence type="ECO:0000256" key="2">
    <source>
        <dbReference type="ARBA" id="ARBA00004262"/>
    </source>
</evidence>
<dbReference type="EMBL" id="AZBU02000001">
    <property type="protein sequence ID" value="TMS35712.1"/>
    <property type="molecule type" value="Genomic_DNA"/>
</dbReference>
<gene>
    <name evidence="19" type="ORF">L596_003052</name>
</gene>
<name>A0A4U8UR91_STECR</name>
<dbReference type="GO" id="GO:0045335">
    <property type="term" value="C:phagocytic vesicle"/>
    <property type="evidence" value="ECO:0007669"/>
    <property type="project" value="UniProtKB-SubCell"/>
</dbReference>
<evidence type="ECO:0000256" key="17">
    <source>
        <dbReference type="SAM" id="Phobius"/>
    </source>
</evidence>
<comment type="similarity">
    <text evidence="3">Belongs to the cystinosin family.</text>
</comment>
<evidence type="ECO:0000313" key="20">
    <source>
        <dbReference type="Proteomes" id="UP000298663"/>
    </source>
</evidence>
<evidence type="ECO:0000256" key="11">
    <source>
        <dbReference type="ARBA" id="ARBA00023228"/>
    </source>
</evidence>
<feature type="transmembrane region" description="Helical" evidence="17">
    <location>
        <begin position="243"/>
        <end position="268"/>
    </location>
</feature>
<keyword evidence="20" id="KW-1185">Reference proteome</keyword>
<dbReference type="AlphaFoldDB" id="A0A4U8UR91"/>
<evidence type="ECO:0000256" key="14">
    <source>
        <dbReference type="ARBA" id="ARBA00055495"/>
    </source>
</evidence>
<evidence type="ECO:0000256" key="15">
    <source>
        <dbReference type="ARBA" id="ARBA00074957"/>
    </source>
</evidence>
<evidence type="ECO:0000256" key="13">
    <source>
        <dbReference type="ARBA" id="ARBA00048473"/>
    </source>
</evidence>
<dbReference type="NCBIfam" id="TIGR00951">
    <property type="entry name" value="2A43"/>
    <property type="match status" value="1"/>
</dbReference>
<dbReference type="GO" id="GO:0015184">
    <property type="term" value="F:L-cystine transmembrane transporter activity"/>
    <property type="evidence" value="ECO:0007669"/>
    <property type="project" value="TreeGrafter"/>
</dbReference>
<evidence type="ECO:0000256" key="18">
    <source>
        <dbReference type="SAM" id="SignalP"/>
    </source>
</evidence>
<evidence type="ECO:0000256" key="8">
    <source>
        <dbReference type="ARBA" id="ARBA00022989"/>
    </source>
</evidence>
<feature type="region of interest" description="Disordered" evidence="16">
    <location>
        <begin position="380"/>
        <end position="416"/>
    </location>
</feature>
<feature type="transmembrane region" description="Helical" evidence="17">
    <location>
        <begin position="127"/>
        <end position="148"/>
    </location>
</feature>
<evidence type="ECO:0000256" key="16">
    <source>
        <dbReference type="SAM" id="MobiDB-lite"/>
    </source>
</evidence>
<feature type="transmembrane region" description="Helical" evidence="17">
    <location>
        <begin position="160"/>
        <end position="181"/>
    </location>
</feature>
<comment type="subcellular location">
    <subcellularLocation>
        <location evidence="2">Cytoplasmic vesicle</location>
        <location evidence="2">Phagosome</location>
    </subcellularLocation>
    <subcellularLocation>
        <location evidence="1">Lysosome membrane</location>
        <topology evidence="1">Multi-pass membrane protein</topology>
    </subcellularLocation>
</comment>